<evidence type="ECO:0000256" key="11">
    <source>
        <dbReference type="ARBA" id="ARBA00041373"/>
    </source>
</evidence>
<feature type="active site" description="Cysteine sulfenic acid (-SOH) intermediate; for peroxidase activity" evidence="13">
    <location>
        <position position="41"/>
    </location>
</feature>
<reference evidence="15 16" key="1">
    <citation type="journal article" date="2014" name="BMC Genomics">
        <title>Comparison of environmental and isolate Sulfobacillus genomes reveals diverse carbon, sulfur, nitrogen, and hydrogen metabolisms.</title>
        <authorList>
            <person name="Justice N.B."/>
            <person name="Norman A."/>
            <person name="Brown C.T."/>
            <person name="Singh A."/>
            <person name="Thomas B.C."/>
            <person name="Banfield J.F."/>
        </authorList>
    </citation>
    <scope>NUCLEOTIDE SEQUENCE [LARGE SCALE GENOMIC DNA]</scope>
    <source>
        <strain evidence="15">AMDSBA5</strain>
    </source>
</reference>
<dbReference type="SUPFAM" id="SSF52833">
    <property type="entry name" value="Thioredoxin-like"/>
    <property type="match status" value="1"/>
</dbReference>
<evidence type="ECO:0000313" key="15">
    <source>
        <dbReference type="EMBL" id="PSR29068.1"/>
    </source>
</evidence>
<keyword evidence="5" id="KW-0049">Antioxidant</keyword>
<dbReference type="GO" id="GO:0005737">
    <property type="term" value="C:cytoplasm"/>
    <property type="evidence" value="ECO:0007669"/>
    <property type="project" value="TreeGrafter"/>
</dbReference>
<keyword evidence="8" id="KW-0676">Redox-active center</keyword>
<dbReference type="InterPro" id="IPR000866">
    <property type="entry name" value="AhpC/TSA"/>
</dbReference>
<evidence type="ECO:0000256" key="13">
    <source>
        <dbReference type="PIRSR" id="PIRSR000239-1"/>
    </source>
</evidence>
<evidence type="ECO:0000313" key="16">
    <source>
        <dbReference type="Proteomes" id="UP000242705"/>
    </source>
</evidence>
<dbReference type="PANTHER" id="PTHR42801">
    <property type="entry name" value="THIOREDOXIN-DEPENDENT PEROXIDE REDUCTASE"/>
    <property type="match status" value="1"/>
</dbReference>
<proteinExistence type="inferred from homology"/>
<dbReference type="PROSITE" id="PS51352">
    <property type="entry name" value="THIOREDOXIN_2"/>
    <property type="match status" value="1"/>
</dbReference>
<evidence type="ECO:0000256" key="12">
    <source>
        <dbReference type="ARBA" id="ARBA00049091"/>
    </source>
</evidence>
<organism evidence="15 16">
    <name type="scientific">Sulfobacillus thermosulfidooxidans</name>
    <dbReference type="NCBI Taxonomy" id="28034"/>
    <lineage>
        <taxon>Bacteria</taxon>
        <taxon>Bacillati</taxon>
        <taxon>Bacillota</taxon>
        <taxon>Clostridia</taxon>
        <taxon>Eubacteriales</taxon>
        <taxon>Clostridiales Family XVII. Incertae Sedis</taxon>
        <taxon>Sulfobacillus</taxon>
    </lineage>
</organism>
<evidence type="ECO:0000256" key="7">
    <source>
        <dbReference type="ARBA" id="ARBA00023157"/>
    </source>
</evidence>
<evidence type="ECO:0000256" key="10">
    <source>
        <dbReference type="ARBA" id="ARBA00038489"/>
    </source>
</evidence>
<dbReference type="Proteomes" id="UP000242705">
    <property type="component" value="Unassembled WGS sequence"/>
</dbReference>
<keyword evidence="7" id="KW-1015">Disulfide bond</keyword>
<dbReference type="GO" id="GO:0008379">
    <property type="term" value="F:thioredoxin peroxidase activity"/>
    <property type="evidence" value="ECO:0007669"/>
    <property type="project" value="TreeGrafter"/>
</dbReference>
<keyword evidence="6" id="KW-0560">Oxidoreductase</keyword>
<protein>
    <recommendedName>
        <fullName evidence="3">thioredoxin-dependent peroxiredoxin</fullName>
        <ecNumber evidence="3">1.11.1.24</ecNumber>
    </recommendedName>
    <alternativeName>
        <fullName evidence="11">Bacterioferritin comigratory protein</fullName>
    </alternativeName>
    <alternativeName>
        <fullName evidence="9">Thioredoxin peroxidase</fullName>
    </alternativeName>
</protein>
<dbReference type="EMBL" id="PXYX01000004">
    <property type="protein sequence ID" value="PSR29068.1"/>
    <property type="molecule type" value="Genomic_DNA"/>
</dbReference>
<accession>A0A2T2X3P4</accession>
<comment type="subunit">
    <text evidence="2">Monomer.</text>
</comment>
<dbReference type="PANTHER" id="PTHR42801:SF4">
    <property type="entry name" value="AHPC_TSA FAMILY PROTEIN"/>
    <property type="match status" value="1"/>
</dbReference>
<evidence type="ECO:0000256" key="1">
    <source>
        <dbReference type="ARBA" id="ARBA00003330"/>
    </source>
</evidence>
<dbReference type="NCBIfam" id="NF006960">
    <property type="entry name" value="PRK09437.1"/>
    <property type="match status" value="1"/>
</dbReference>
<evidence type="ECO:0000256" key="4">
    <source>
        <dbReference type="ARBA" id="ARBA00022559"/>
    </source>
</evidence>
<name>A0A2T2X3P4_SULTH</name>
<evidence type="ECO:0000256" key="8">
    <source>
        <dbReference type="ARBA" id="ARBA00023284"/>
    </source>
</evidence>
<dbReference type="AlphaFoldDB" id="A0A2T2X3P4"/>
<comment type="similarity">
    <text evidence="10">Belongs to the peroxiredoxin family. BCP/PrxQ subfamily.</text>
</comment>
<dbReference type="InterPro" id="IPR024706">
    <property type="entry name" value="Peroxiredoxin_AhpC-typ"/>
</dbReference>
<dbReference type="InterPro" id="IPR050924">
    <property type="entry name" value="Peroxiredoxin_BCP/PrxQ"/>
</dbReference>
<dbReference type="FunFam" id="3.40.30.10:FF:000007">
    <property type="entry name" value="Thioredoxin-dependent thiol peroxidase"/>
    <property type="match status" value="1"/>
</dbReference>
<dbReference type="GO" id="GO:0034599">
    <property type="term" value="P:cellular response to oxidative stress"/>
    <property type="evidence" value="ECO:0007669"/>
    <property type="project" value="TreeGrafter"/>
</dbReference>
<dbReference type="EC" id="1.11.1.24" evidence="3"/>
<evidence type="ECO:0000256" key="6">
    <source>
        <dbReference type="ARBA" id="ARBA00023002"/>
    </source>
</evidence>
<sequence>MVGQVAPDFTLDGTNGTVHLSELRGQVVVLYFYPRDNTPGCTTEACDFRDMIHEFTQVNAVVLGVSTDSLTSHEKFTAKYQLPFNLLSDPNAEVANLYGVYKQKNMYGKISYGIERSTFIIDQDGIIRYVFRKVKVPGHVEQVKELVNNLTRE</sequence>
<evidence type="ECO:0000259" key="14">
    <source>
        <dbReference type="PROSITE" id="PS51352"/>
    </source>
</evidence>
<comment type="catalytic activity">
    <reaction evidence="12">
        <text>a hydroperoxide + [thioredoxin]-dithiol = an alcohol + [thioredoxin]-disulfide + H2O</text>
        <dbReference type="Rhea" id="RHEA:62620"/>
        <dbReference type="Rhea" id="RHEA-COMP:10698"/>
        <dbReference type="Rhea" id="RHEA-COMP:10700"/>
        <dbReference type="ChEBI" id="CHEBI:15377"/>
        <dbReference type="ChEBI" id="CHEBI:29950"/>
        <dbReference type="ChEBI" id="CHEBI:30879"/>
        <dbReference type="ChEBI" id="CHEBI:35924"/>
        <dbReference type="ChEBI" id="CHEBI:50058"/>
        <dbReference type="EC" id="1.11.1.24"/>
    </reaction>
</comment>
<dbReference type="CDD" id="cd03017">
    <property type="entry name" value="PRX_BCP"/>
    <property type="match status" value="1"/>
</dbReference>
<evidence type="ECO:0000256" key="9">
    <source>
        <dbReference type="ARBA" id="ARBA00032824"/>
    </source>
</evidence>
<comment type="function">
    <text evidence="1">Thiol-specific peroxidase that catalyzes the reduction of hydrogen peroxide and organic hydroperoxides to water and alcohols, respectively. Plays a role in cell protection against oxidative stress by detoxifying peroxides and as sensor of hydrogen peroxide-mediated signaling events.</text>
</comment>
<evidence type="ECO:0000256" key="3">
    <source>
        <dbReference type="ARBA" id="ARBA00013017"/>
    </source>
</evidence>
<dbReference type="InterPro" id="IPR036249">
    <property type="entry name" value="Thioredoxin-like_sf"/>
</dbReference>
<dbReference type="InterPro" id="IPR013766">
    <property type="entry name" value="Thioredoxin_domain"/>
</dbReference>
<dbReference type="GO" id="GO:0045454">
    <property type="term" value="P:cell redox homeostasis"/>
    <property type="evidence" value="ECO:0007669"/>
    <property type="project" value="TreeGrafter"/>
</dbReference>
<dbReference type="PIRSF" id="PIRSF000239">
    <property type="entry name" value="AHPC"/>
    <property type="match status" value="1"/>
</dbReference>
<dbReference type="Gene3D" id="3.40.30.10">
    <property type="entry name" value="Glutaredoxin"/>
    <property type="match status" value="1"/>
</dbReference>
<feature type="domain" description="Thioredoxin" evidence="14">
    <location>
        <begin position="1"/>
        <end position="152"/>
    </location>
</feature>
<dbReference type="Pfam" id="PF00578">
    <property type="entry name" value="AhpC-TSA"/>
    <property type="match status" value="1"/>
</dbReference>
<evidence type="ECO:0000256" key="5">
    <source>
        <dbReference type="ARBA" id="ARBA00022862"/>
    </source>
</evidence>
<keyword evidence="4 15" id="KW-0575">Peroxidase</keyword>
<comment type="caution">
    <text evidence="15">The sequence shown here is derived from an EMBL/GenBank/DDBJ whole genome shotgun (WGS) entry which is preliminary data.</text>
</comment>
<gene>
    <name evidence="15" type="ORF">C7B47_03505</name>
</gene>
<evidence type="ECO:0000256" key="2">
    <source>
        <dbReference type="ARBA" id="ARBA00011245"/>
    </source>
</evidence>